<organism evidence="5 6">
    <name type="scientific">Xylanibacter ruminicola</name>
    <name type="common">Prevotella ruminicola</name>
    <dbReference type="NCBI Taxonomy" id="839"/>
    <lineage>
        <taxon>Bacteria</taxon>
        <taxon>Pseudomonadati</taxon>
        <taxon>Bacteroidota</taxon>
        <taxon>Bacteroidia</taxon>
        <taxon>Bacteroidales</taxon>
        <taxon>Prevotellaceae</taxon>
        <taxon>Xylanibacter</taxon>
    </lineage>
</organism>
<dbReference type="InterPro" id="IPR052977">
    <property type="entry name" value="Polyferredoxin-like_ET"/>
</dbReference>
<dbReference type="InterPro" id="IPR017900">
    <property type="entry name" value="4Fe4S_Fe_S_CS"/>
</dbReference>
<evidence type="ECO:0000259" key="4">
    <source>
        <dbReference type="PROSITE" id="PS51379"/>
    </source>
</evidence>
<evidence type="ECO:0000313" key="5">
    <source>
        <dbReference type="EMBL" id="SEF85039.1"/>
    </source>
</evidence>
<dbReference type="InterPro" id="IPR017896">
    <property type="entry name" value="4Fe4S_Fe-S-bd"/>
</dbReference>
<accession>A0A1H5VCJ6</accession>
<dbReference type="RefSeq" id="WP_103915784.1">
    <property type="nucleotide sequence ID" value="NZ_FNUV01000004.1"/>
</dbReference>
<keyword evidence="1" id="KW-0479">Metal-binding</keyword>
<evidence type="ECO:0000313" key="6">
    <source>
        <dbReference type="Proteomes" id="UP000236735"/>
    </source>
</evidence>
<feature type="domain" description="4Fe-4S ferredoxin-type" evidence="4">
    <location>
        <begin position="35"/>
        <end position="64"/>
    </location>
</feature>
<feature type="domain" description="4Fe-4S ferredoxin-type" evidence="4">
    <location>
        <begin position="1"/>
        <end position="30"/>
    </location>
</feature>
<evidence type="ECO:0000256" key="2">
    <source>
        <dbReference type="ARBA" id="ARBA00023004"/>
    </source>
</evidence>
<dbReference type="PANTHER" id="PTHR43193:SF2">
    <property type="entry name" value="POLYFERREDOXIN PROTEIN FWDF"/>
    <property type="match status" value="1"/>
</dbReference>
<dbReference type="Gene3D" id="3.30.70.20">
    <property type="match status" value="1"/>
</dbReference>
<dbReference type="Pfam" id="PF04432">
    <property type="entry name" value="FrhB_FdhB_C"/>
    <property type="match status" value="1"/>
</dbReference>
<keyword evidence="3" id="KW-0411">Iron-sulfur</keyword>
<dbReference type="SUPFAM" id="SSF54862">
    <property type="entry name" value="4Fe-4S ferredoxins"/>
    <property type="match status" value="1"/>
</dbReference>
<dbReference type="EMBL" id="FNUV01000004">
    <property type="protein sequence ID" value="SEF85039.1"/>
    <property type="molecule type" value="Genomic_DNA"/>
</dbReference>
<dbReference type="PROSITE" id="PS00198">
    <property type="entry name" value="4FE4S_FER_1"/>
    <property type="match status" value="1"/>
</dbReference>
<protein>
    <submittedName>
        <fullName evidence="5">Coenzyme F420-reducing hydrogenase, beta subunit</fullName>
    </submittedName>
</protein>
<proteinExistence type="predicted"/>
<reference evidence="5 6" key="1">
    <citation type="submission" date="2016-10" db="EMBL/GenBank/DDBJ databases">
        <authorList>
            <person name="de Groot N.N."/>
        </authorList>
    </citation>
    <scope>NUCLEOTIDE SEQUENCE [LARGE SCALE GENOMIC DNA]</scope>
    <source>
        <strain evidence="5 6">AR32</strain>
    </source>
</reference>
<dbReference type="GO" id="GO:0046872">
    <property type="term" value="F:metal ion binding"/>
    <property type="evidence" value="ECO:0007669"/>
    <property type="project" value="UniProtKB-KW"/>
</dbReference>
<dbReference type="PANTHER" id="PTHR43193">
    <property type="match status" value="1"/>
</dbReference>
<evidence type="ECO:0000256" key="1">
    <source>
        <dbReference type="ARBA" id="ARBA00022723"/>
    </source>
</evidence>
<dbReference type="InterPro" id="IPR007525">
    <property type="entry name" value="FrhB_FdhB_C"/>
</dbReference>
<evidence type="ECO:0000256" key="3">
    <source>
        <dbReference type="ARBA" id="ARBA00023014"/>
    </source>
</evidence>
<gene>
    <name evidence="5" type="ORF">SAMN05216354_1882</name>
</gene>
<sequence>MEEICNTEQCTGCAACYSSCSHGAISMVVAKDGFLRPVIDKEKCVNCGLCIATCPVNKPAPKTEPIGTYMAWTGNESQRIASSSGGVFPAIATAILQQGGVVFGAAYDEHMNVRHSCIESIDELPLLQSSKYVQSDIHEAYRKTNAFLSQGRRVYFVGTPCQVAGLKNFLRKEYETLLTSDFVCHGCPSNDLFQKQIHAFEERYHSRVKNFSFRSKKRFGQGYDCELLLDDNRRRFLNAELVPYFYGFWKNITLRDCCYQCQYATTGRVSDITLGDFWTVKRYHKGTKTSKGISLIMANTQKGEEILSAIPELVLIPESLDVAIKSQGHLNHSVKMPTSHQTFMDSYSELSWEELRKSYLTPSTSYQQKMRLRNIVKILTLYKLWK</sequence>
<dbReference type="AlphaFoldDB" id="A0A1H5VCJ6"/>
<dbReference type="Pfam" id="PF12838">
    <property type="entry name" value="Fer4_7"/>
    <property type="match status" value="1"/>
</dbReference>
<dbReference type="GO" id="GO:0051536">
    <property type="term" value="F:iron-sulfur cluster binding"/>
    <property type="evidence" value="ECO:0007669"/>
    <property type="project" value="UniProtKB-KW"/>
</dbReference>
<dbReference type="Proteomes" id="UP000236735">
    <property type="component" value="Unassembled WGS sequence"/>
</dbReference>
<keyword evidence="2" id="KW-0408">Iron</keyword>
<name>A0A1H5VCJ6_XYLRU</name>
<dbReference type="PROSITE" id="PS51379">
    <property type="entry name" value="4FE4S_FER_2"/>
    <property type="match status" value="2"/>
</dbReference>